<dbReference type="Pfam" id="PF04303">
    <property type="entry name" value="PrpF"/>
    <property type="match status" value="1"/>
</dbReference>
<dbReference type="Gene3D" id="3.10.310.10">
    <property type="entry name" value="Diaminopimelate Epimerase, Chain A, domain 1"/>
    <property type="match status" value="2"/>
</dbReference>
<comment type="caution">
    <text evidence="3">The sequence shown here is derived from an EMBL/GenBank/DDBJ whole genome shotgun (WGS) entry which is preliminary data.</text>
</comment>
<comment type="similarity">
    <text evidence="1">Belongs to the PrpF family.</text>
</comment>
<dbReference type="PANTHER" id="PTHR43709:SF2">
    <property type="entry name" value="DUF453 DOMAIN PROTEIN (AFU_ORTHOLOGUE AFUA_6G00360)"/>
    <property type="match status" value="1"/>
</dbReference>
<name>A0AB36DQR3_MORCA</name>
<dbReference type="PANTHER" id="PTHR43709">
    <property type="entry name" value="ACONITATE ISOMERASE-RELATED"/>
    <property type="match status" value="1"/>
</dbReference>
<dbReference type="Proteomes" id="UP000078295">
    <property type="component" value="Unassembled WGS sequence"/>
</dbReference>
<sequence length="124" mass="13592">MSPAKVFLYKSPSVPLYMQLADASRMPEMAFARCEFGNKHCKTIIAHVLVTDGQVQEMGDFERDGVTFPAAEIQIDFINPVDSDGDMFPTGNLIDILTVPNVGEFEATLINAGMPTIFICTSDL</sequence>
<evidence type="ECO:0000256" key="2">
    <source>
        <dbReference type="ARBA" id="ARBA00023235"/>
    </source>
</evidence>
<dbReference type="InterPro" id="IPR007400">
    <property type="entry name" value="PrpF-like"/>
</dbReference>
<evidence type="ECO:0000313" key="3">
    <source>
        <dbReference type="EMBL" id="OAV27082.1"/>
    </source>
</evidence>
<evidence type="ECO:0000313" key="4">
    <source>
        <dbReference type="Proteomes" id="UP000078295"/>
    </source>
</evidence>
<evidence type="ECO:0000256" key="1">
    <source>
        <dbReference type="ARBA" id="ARBA00007673"/>
    </source>
</evidence>
<dbReference type="EMBL" id="LXHQ01000016">
    <property type="protein sequence ID" value="OAV27082.1"/>
    <property type="molecule type" value="Genomic_DNA"/>
</dbReference>
<dbReference type="GO" id="GO:0016853">
    <property type="term" value="F:isomerase activity"/>
    <property type="evidence" value="ECO:0007669"/>
    <property type="project" value="UniProtKB-KW"/>
</dbReference>
<gene>
    <name evidence="3" type="ORF">AO370_0423</name>
</gene>
<organism evidence="3 4">
    <name type="scientific">Moraxella catarrhalis</name>
    <name type="common">Branhamella catarrhalis</name>
    <dbReference type="NCBI Taxonomy" id="480"/>
    <lineage>
        <taxon>Bacteria</taxon>
        <taxon>Pseudomonadati</taxon>
        <taxon>Pseudomonadota</taxon>
        <taxon>Gammaproteobacteria</taxon>
        <taxon>Moraxellales</taxon>
        <taxon>Moraxellaceae</taxon>
        <taxon>Moraxella</taxon>
    </lineage>
</organism>
<keyword evidence="2 3" id="KW-0413">Isomerase</keyword>
<proteinExistence type="inferred from homology"/>
<protein>
    <submittedName>
        <fullName evidence="3">2-methylaconitate isomerase</fullName>
    </submittedName>
</protein>
<dbReference type="SUPFAM" id="SSF54506">
    <property type="entry name" value="Diaminopimelate epimerase-like"/>
    <property type="match status" value="2"/>
</dbReference>
<reference evidence="3 4" key="1">
    <citation type="journal article" date="2016" name="Genome Biol. Evol.">
        <title>Comparative Genomic Analyses of the Moraxella catarrhalis Serosensitive and Seroresistant Lineages Demonstrate Their Independent Evolution.</title>
        <authorList>
            <person name="Earl J.P."/>
            <person name="de Vries S.P."/>
            <person name="Ahmed A."/>
            <person name="Powell E."/>
            <person name="Schultz M.P."/>
            <person name="Hermans P.W."/>
            <person name="Hill D.J."/>
            <person name="Zhou Z."/>
            <person name="Constantinidou C.I."/>
            <person name="Hu F.Z."/>
            <person name="Bootsma H.J."/>
            <person name="Ehrlich G.D."/>
        </authorList>
    </citation>
    <scope>NUCLEOTIDE SEQUENCE [LARGE SCALE GENOMIC DNA]</scope>
    <source>
        <strain evidence="3 4">F23</strain>
    </source>
</reference>
<dbReference type="AlphaFoldDB" id="A0AB36DQR3"/>
<accession>A0AB36DQR3</accession>